<dbReference type="AlphaFoldDB" id="A0A9X0A3I2"/>
<gene>
    <name evidence="2" type="ORF">OS493_020929</name>
</gene>
<evidence type="ECO:0000256" key="1">
    <source>
        <dbReference type="SAM" id="MobiDB-lite"/>
    </source>
</evidence>
<keyword evidence="3" id="KW-1185">Reference proteome</keyword>
<sequence length="100" mass="11114">MTTQEEQKFLDHLFATDGIIPSLGVVKKVFRRGYGFTDQGKPIEQCTEENEVHFHTADCWAASRTCLDMTSAAVQGPGRENIAIRRSRNTPTEGDDTLLG</sequence>
<protein>
    <submittedName>
        <fullName evidence="2">Uncharacterized protein</fullName>
    </submittedName>
</protein>
<organism evidence="2 3">
    <name type="scientific">Desmophyllum pertusum</name>
    <dbReference type="NCBI Taxonomy" id="174260"/>
    <lineage>
        <taxon>Eukaryota</taxon>
        <taxon>Metazoa</taxon>
        <taxon>Cnidaria</taxon>
        <taxon>Anthozoa</taxon>
        <taxon>Hexacorallia</taxon>
        <taxon>Scleractinia</taxon>
        <taxon>Caryophylliina</taxon>
        <taxon>Caryophylliidae</taxon>
        <taxon>Desmophyllum</taxon>
    </lineage>
</organism>
<reference evidence="2" key="1">
    <citation type="submission" date="2023-01" db="EMBL/GenBank/DDBJ databases">
        <title>Genome assembly of the deep-sea coral Lophelia pertusa.</title>
        <authorList>
            <person name="Herrera S."/>
            <person name="Cordes E."/>
        </authorList>
    </citation>
    <scope>NUCLEOTIDE SEQUENCE</scope>
    <source>
        <strain evidence="2">USNM1676648</strain>
        <tissue evidence="2">Polyp</tissue>
    </source>
</reference>
<comment type="caution">
    <text evidence="2">The sequence shown here is derived from an EMBL/GenBank/DDBJ whole genome shotgun (WGS) entry which is preliminary data.</text>
</comment>
<dbReference type="Proteomes" id="UP001163046">
    <property type="component" value="Unassembled WGS sequence"/>
</dbReference>
<evidence type="ECO:0000313" key="3">
    <source>
        <dbReference type="Proteomes" id="UP001163046"/>
    </source>
</evidence>
<proteinExistence type="predicted"/>
<feature type="region of interest" description="Disordered" evidence="1">
    <location>
        <begin position="77"/>
        <end position="100"/>
    </location>
</feature>
<evidence type="ECO:0000313" key="2">
    <source>
        <dbReference type="EMBL" id="KAJ7390909.1"/>
    </source>
</evidence>
<dbReference type="EMBL" id="MU825409">
    <property type="protein sequence ID" value="KAJ7390909.1"/>
    <property type="molecule type" value="Genomic_DNA"/>
</dbReference>
<name>A0A9X0A3I2_9CNID</name>
<accession>A0A9X0A3I2</accession>